<organism evidence="1 2">
    <name type="scientific">Phaeovulum veldkampii DSM 11550</name>
    <dbReference type="NCBI Taxonomy" id="1185920"/>
    <lineage>
        <taxon>Bacteria</taxon>
        <taxon>Pseudomonadati</taxon>
        <taxon>Pseudomonadota</taxon>
        <taxon>Alphaproteobacteria</taxon>
        <taxon>Rhodobacterales</taxon>
        <taxon>Paracoccaceae</taxon>
        <taxon>Phaeovulum</taxon>
    </lineage>
</organism>
<sequence length="118" mass="13316">MKAQQAPERYSQGWIAGLDMRTALGRDMAARYLTVCDDLGGEASLSYAQRSLIERALWAEYWLASQERELAEGREFDAGRWTQASNALLGLWRTLGLERKAKDVTDLSSYLRRKAEAG</sequence>
<evidence type="ECO:0000313" key="2">
    <source>
        <dbReference type="Proteomes" id="UP000241899"/>
    </source>
</evidence>
<dbReference type="OrthoDB" id="7568253at2"/>
<accession>A0A2T4JJH8</accession>
<dbReference type="EMBL" id="PZKF01000010">
    <property type="protein sequence ID" value="PTE18070.1"/>
    <property type="molecule type" value="Genomic_DNA"/>
</dbReference>
<comment type="caution">
    <text evidence="1">The sequence shown here is derived from an EMBL/GenBank/DDBJ whole genome shotgun (WGS) entry which is preliminary data.</text>
</comment>
<name>A0A2T4JJH8_9RHOB</name>
<proteinExistence type="predicted"/>
<gene>
    <name evidence="1" type="ORF">C5F46_05835</name>
</gene>
<reference evidence="1 2" key="1">
    <citation type="submission" date="2018-03" db="EMBL/GenBank/DDBJ databases">
        <title>Rhodobacter veldkampii.</title>
        <authorList>
            <person name="Meyer T.E."/>
            <person name="Miller S."/>
            <person name="Lodha T."/>
            <person name="Gandham S."/>
            <person name="Chintalapati S."/>
            <person name="Chintalapati V.R."/>
        </authorList>
    </citation>
    <scope>NUCLEOTIDE SEQUENCE [LARGE SCALE GENOMIC DNA]</scope>
    <source>
        <strain evidence="1 2">DSM 11550</strain>
    </source>
</reference>
<dbReference type="Proteomes" id="UP000241899">
    <property type="component" value="Unassembled WGS sequence"/>
</dbReference>
<protein>
    <submittedName>
        <fullName evidence="1">Uncharacterized protein</fullName>
    </submittedName>
</protein>
<dbReference type="AlphaFoldDB" id="A0A2T4JJH8"/>
<keyword evidence="2" id="KW-1185">Reference proteome</keyword>
<dbReference type="RefSeq" id="WP_107324428.1">
    <property type="nucleotide sequence ID" value="NZ_PZKF01000010.1"/>
</dbReference>
<evidence type="ECO:0000313" key="1">
    <source>
        <dbReference type="EMBL" id="PTE18070.1"/>
    </source>
</evidence>